<proteinExistence type="predicted"/>
<name>A0A6C0LIN9_9ZZZZ</name>
<dbReference type="InterPro" id="IPR001525">
    <property type="entry name" value="C5_MeTfrase"/>
</dbReference>
<dbReference type="PROSITE" id="PS00094">
    <property type="entry name" value="C5_MTASE_1"/>
    <property type="match status" value="1"/>
</dbReference>
<evidence type="ECO:0008006" key="5">
    <source>
        <dbReference type="Google" id="ProtNLM"/>
    </source>
</evidence>
<dbReference type="Pfam" id="PF00145">
    <property type="entry name" value="DNA_methylase"/>
    <property type="match status" value="1"/>
</dbReference>
<evidence type="ECO:0000256" key="1">
    <source>
        <dbReference type="ARBA" id="ARBA00022603"/>
    </source>
</evidence>
<dbReference type="GO" id="GO:0008168">
    <property type="term" value="F:methyltransferase activity"/>
    <property type="evidence" value="ECO:0007669"/>
    <property type="project" value="UniProtKB-KW"/>
</dbReference>
<evidence type="ECO:0000256" key="2">
    <source>
        <dbReference type="ARBA" id="ARBA00022679"/>
    </source>
</evidence>
<dbReference type="PROSITE" id="PS51679">
    <property type="entry name" value="SAM_MT_C5"/>
    <property type="match status" value="1"/>
</dbReference>
<dbReference type="PRINTS" id="PR00105">
    <property type="entry name" value="C5METTRFRASE"/>
</dbReference>
<keyword evidence="1" id="KW-0489">Methyltransferase</keyword>
<sequence length="397" mass="46718">MEINNLKFIDLFCGIGGFHQALKKYGATCVMACDIDEKCRDVYKENYGITPEKDIKKVNEKELPDFDILCAGFPCNSFSNAGKKGHLIDPRGTLFEDILRIATAKKPRFMFLENVKHIKKIDNGNAFSHIIQRINESGYYLCDKETIFELSPHNLGIPQQRERVIFVCIEKTIYDKTKVIHFTVPNIPIDMSRIIDTDQSITDNYKVSPEIENILNIWDMMISVFDVKECLSPTILCNEFYKIYTDEEFKKLPIWKQDYIKKNKPLYNKYKRDWDEWYNKYKDILQKKEVFGKLEWQAGTKKPNDSIWNYFIQFRQSGIRIKKTHYFPTLVAIVQTPIYAKERRYITPRECARLQSFPDDFILHRNDNVSYKQFGNAVNVDVVSYIIDLTLKAYSLI</sequence>
<organism evidence="4">
    <name type="scientific">viral metagenome</name>
    <dbReference type="NCBI Taxonomy" id="1070528"/>
    <lineage>
        <taxon>unclassified sequences</taxon>
        <taxon>metagenomes</taxon>
        <taxon>organismal metagenomes</taxon>
    </lineage>
</organism>
<dbReference type="GO" id="GO:0032259">
    <property type="term" value="P:methylation"/>
    <property type="evidence" value="ECO:0007669"/>
    <property type="project" value="UniProtKB-KW"/>
</dbReference>
<evidence type="ECO:0000313" key="4">
    <source>
        <dbReference type="EMBL" id="QHU29032.1"/>
    </source>
</evidence>
<dbReference type="Gene3D" id="3.90.120.10">
    <property type="entry name" value="DNA Methylase, subunit A, domain 2"/>
    <property type="match status" value="1"/>
</dbReference>
<dbReference type="AlphaFoldDB" id="A0A6C0LIN9"/>
<dbReference type="SUPFAM" id="SSF53335">
    <property type="entry name" value="S-adenosyl-L-methionine-dependent methyltransferases"/>
    <property type="match status" value="1"/>
</dbReference>
<keyword evidence="3" id="KW-0949">S-adenosyl-L-methionine</keyword>
<dbReference type="InterPro" id="IPR029063">
    <property type="entry name" value="SAM-dependent_MTases_sf"/>
</dbReference>
<dbReference type="EMBL" id="MN740480">
    <property type="protein sequence ID" value="QHU29032.1"/>
    <property type="molecule type" value="Genomic_DNA"/>
</dbReference>
<dbReference type="NCBIfam" id="TIGR00675">
    <property type="entry name" value="dcm"/>
    <property type="match status" value="1"/>
</dbReference>
<dbReference type="InterPro" id="IPR050750">
    <property type="entry name" value="C5-MTase"/>
</dbReference>
<dbReference type="InterPro" id="IPR018117">
    <property type="entry name" value="C5_DNA_meth_AS"/>
</dbReference>
<dbReference type="Gene3D" id="3.40.50.150">
    <property type="entry name" value="Vaccinia Virus protein VP39"/>
    <property type="match status" value="1"/>
</dbReference>
<keyword evidence="2" id="KW-0808">Transferase</keyword>
<dbReference type="PANTHER" id="PTHR46098">
    <property type="entry name" value="TRNA (CYTOSINE(38)-C(5))-METHYLTRANSFERASE"/>
    <property type="match status" value="1"/>
</dbReference>
<protein>
    <recommendedName>
        <fullName evidence="5">DNA (cytosine-5-)-methyltransferase</fullName>
    </recommendedName>
</protein>
<accession>A0A6C0LIN9</accession>
<reference evidence="4" key="1">
    <citation type="journal article" date="2020" name="Nature">
        <title>Giant virus diversity and host interactions through global metagenomics.</title>
        <authorList>
            <person name="Schulz F."/>
            <person name="Roux S."/>
            <person name="Paez-Espino D."/>
            <person name="Jungbluth S."/>
            <person name="Walsh D.A."/>
            <person name="Denef V.J."/>
            <person name="McMahon K.D."/>
            <person name="Konstantinidis K.T."/>
            <person name="Eloe-Fadrosh E.A."/>
            <person name="Kyrpides N.C."/>
            <person name="Woyke T."/>
        </authorList>
    </citation>
    <scope>NUCLEOTIDE SEQUENCE</scope>
    <source>
        <strain evidence="4">GVMAG-M-3300027804-47</strain>
    </source>
</reference>
<evidence type="ECO:0000256" key="3">
    <source>
        <dbReference type="ARBA" id="ARBA00022691"/>
    </source>
</evidence>
<dbReference type="PANTHER" id="PTHR46098:SF1">
    <property type="entry name" value="TRNA (CYTOSINE(38)-C(5))-METHYLTRANSFERASE"/>
    <property type="match status" value="1"/>
</dbReference>